<dbReference type="CDD" id="cd02970">
    <property type="entry name" value="PRX_like2"/>
    <property type="match status" value="1"/>
</dbReference>
<dbReference type="GO" id="GO:0045454">
    <property type="term" value="P:cell redox homeostasis"/>
    <property type="evidence" value="ECO:0007669"/>
    <property type="project" value="TreeGrafter"/>
</dbReference>
<dbReference type="PANTHER" id="PTHR42801">
    <property type="entry name" value="THIOREDOXIN-DEPENDENT PEROXIDE REDUCTASE"/>
    <property type="match status" value="1"/>
</dbReference>
<dbReference type="GO" id="GO:0034599">
    <property type="term" value="P:cellular response to oxidative stress"/>
    <property type="evidence" value="ECO:0007669"/>
    <property type="project" value="TreeGrafter"/>
</dbReference>
<sequence length="252" mass="27708">MRKSKIKTNLVHLGLVALLGFSSIVVADELPSIEKRVDAFNQEMMKQKDAPKLSESDMAVMKTAADDLAKTLPNPGLALGSIAPDFTLSNAHGKKVSLSSYLKKGPVIVVFYRGAWCPYCNIHLHALLESEPAFKKYGASLIAVTPQTPDKSLGQVKKDKFPFEILSDLNYEVAKAYNLYFKITPELHAFYKSKFGLDIEAFNGKGRLGLPVPATFVLNQGGKIVALHAELDYKTRMEPAAIVAALKTINRR</sequence>
<evidence type="ECO:0000256" key="4">
    <source>
        <dbReference type="ARBA" id="ARBA00023002"/>
    </source>
</evidence>
<evidence type="ECO:0000256" key="6">
    <source>
        <dbReference type="ARBA" id="ARBA00023284"/>
    </source>
</evidence>
<dbReference type="Pfam" id="PF00578">
    <property type="entry name" value="AhpC-TSA"/>
    <property type="match status" value="1"/>
</dbReference>
<evidence type="ECO:0000256" key="7">
    <source>
        <dbReference type="ARBA" id="ARBA00032824"/>
    </source>
</evidence>
<dbReference type="EMBL" id="UOFR01000018">
    <property type="protein sequence ID" value="VAW93285.1"/>
    <property type="molecule type" value="Genomic_DNA"/>
</dbReference>
<evidence type="ECO:0000256" key="8">
    <source>
        <dbReference type="ARBA" id="ARBA00038489"/>
    </source>
</evidence>
<reference evidence="11" key="1">
    <citation type="submission" date="2018-06" db="EMBL/GenBank/DDBJ databases">
        <authorList>
            <person name="Zhirakovskaya E."/>
        </authorList>
    </citation>
    <scope>NUCLEOTIDE SEQUENCE</scope>
</reference>
<evidence type="ECO:0000256" key="5">
    <source>
        <dbReference type="ARBA" id="ARBA00023157"/>
    </source>
</evidence>
<dbReference type="PROSITE" id="PS51352">
    <property type="entry name" value="THIOREDOXIN_2"/>
    <property type="match status" value="1"/>
</dbReference>
<keyword evidence="4" id="KW-0560">Oxidoreductase</keyword>
<evidence type="ECO:0000256" key="2">
    <source>
        <dbReference type="ARBA" id="ARBA00022559"/>
    </source>
</evidence>
<dbReference type="EC" id="1.11.1.24" evidence="1"/>
<evidence type="ECO:0000313" key="11">
    <source>
        <dbReference type="EMBL" id="VAW93285.1"/>
    </source>
</evidence>
<dbReference type="InterPro" id="IPR000866">
    <property type="entry name" value="AhpC/TSA"/>
</dbReference>
<evidence type="ECO:0000256" key="9">
    <source>
        <dbReference type="ARBA" id="ARBA00049091"/>
    </source>
</evidence>
<dbReference type="InterPro" id="IPR036249">
    <property type="entry name" value="Thioredoxin-like_sf"/>
</dbReference>
<dbReference type="SUPFAM" id="SSF52833">
    <property type="entry name" value="Thioredoxin-like"/>
    <property type="match status" value="1"/>
</dbReference>
<feature type="domain" description="Thioredoxin" evidence="10">
    <location>
        <begin position="77"/>
        <end position="251"/>
    </location>
</feature>
<evidence type="ECO:0000259" key="10">
    <source>
        <dbReference type="PROSITE" id="PS51352"/>
    </source>
</evidence>
<name>A0A3B0ZIK3_9ZZZZ</name>
<keyword evidence="5" id="KW-1015">Disulfide bond</keyword>
<dbReference type="Gene3D" id="3.40.30.10">
    <property type="entry name" value="Glutaredoxin"/>
    <property type="match status" value="1"/>
</dbReference>
<organism evidence="11">
    <name type="scientific">hydrothermal vent metagenome</name>
    <dbReference type="NCBI Taxonomy" id="652676"/>
    <lineage>
        <taxon>unclassified sequences</taxon>
        <taxon>metagenomes</taxon>
        <taxon>ecological metagenomes</taxon>
    </lineage>
</organism>
<proteinExistence type="inferred from homology"/>
<dbReference type="GO" id="GO:0008379">
    <property type="term" value="F:thioredoxin peroxidase activity"/>
    <property type="evidence" value="ECO:0007669"/>
    <property type="project" value="TreeGrafter"/>
</dbReference>
<keyword evidence="2" id="KW-0575">Peroxidase</keyword>
<dbReference type="InterPro" id="IPR013766">
    <property type="entry name" value="Thioredoxin_domain"/>
</dbReference>
<keyword evidence="3" id="KW-0049">Antioxidant</keyword>
<gene>
    <name evidence="11" type="ORF">MNBD_GAMMA21-940</name>
</gene>
<evidence type="ECO:0000256" key="3">
    <source>
        <dbReference type="ARBA" id="ARBA00022862"/>
    </source>
</evidence>
<dbReference type="GO" id="GO:0005737">
    <property type="term" value="C:cytoplasm"/>
    <property type="evidence" value="ECO:0007669"/>
    <property type="project" value="TreeGrafter"/>
</dbReference>
<evidence type="ECO:0000256" key="1">
    <source>
        <dbReference type="ARBA" id="ARBA00013017"/>
    </source>
</evidence>
<comment type="catalytic activity">
    <reaction evidence="9">
        <text>a hydroperoxide + [thioredoxin]-dithiol = an alcohol + [thioredoxin]-disulfide + H2O</text>
        <dbReference type="Rhea" id="RHEA:62620"/>
        <dbReference type="Rhea" id="RHEA-COMP:10698"/>
        <dbReference type="Rhea" id="RHEA-COMP:10700"/>
        <dbReference type="ChEBI" id="CHEBI:15377"/>
        <dbReference type="ChEBI" id="CHEBI:29950"/>
        <dbReference type="ChEBI" id="CHEBI:30879"/>
        <dbReference type="ChEBI" id="CHEBI:35924"/>
        <dbReference type="ChEBI" id="CHEBI:50058"/>
        <dbReference type="EC" id="1.11.1.24"/>
    </reaction>
</comment>
<keyword evidence="6" id="KW-0676">Redox-active center</keyword>
<comment type="similarity">
    <text evidence="8">Belongs to the peroxiredoxin family. BCP/PrxQ subfamily.</text>
</comment>
<dbReference type="InterPro" id="IPR050924">
    <property type="entry name" value="Peroxiredoxin_BCP/PrxQ"/>
</dbReference>
<protein>
    <recommendedName>
        <fullName evidence="1">thioredoxin-dependent peroxiredoxin</fullName>
        <ecNumber evidence="1">1.11.1.24</ecNumber>
    </recommendedName>
    <alternativeName>
        <fullName evidence="7">Thioredoxin peroxidase</fullName>
    </alternativeName>
</protein>
<accession>A0A3B0ZIK3</accession>
<dbReference type="AlphaFoldDB" id="A0A3B0ZIK3"/>
<dbReference type="PANTHER" id="PTHR42801:SF7">
    <property type="entry name" value="SLL1159 PROTEIN"/>
    <property type="match status" value="1"/>
</dbReference>